<evidence type="ECO:0000313" key="1">
    <source>
        <dbReference type="EMBL" id="OTP74002.1"/>
    </source>
</evidence>
<evidence type="ECO:0000313" key="2">
    <source>
        <dbReference type="Proteomes" id="UP000194546"/>
    </source>
</evidence>
<dbReference type="Proteomes" id="UP000194546">
    <property type="component" value="Unassembled WGS sequence"/>
</dbReference>
<sequence length="77" mass="8341">MYRVFPASVQPGHSNGWFAALVQRARQIPRRLPHTGAPGITIAWLECALGRLPHAAVGHALAFSPGDSMVMRSASHR</sequence>
<dbReference type="EMBL" id="NBTY01000093">
    <property type="protein sequence ID" value="OTP74002.1"/>
    <property type="molecule type" value="Genomic_DNA"/>
</dbReference>
<reference evidence="1 2" key="1">
    <citation type="submission" date="2017-03" db="EMBL/GenBank/DDBJ databases">
        <title>Genome analysis of strain PAMC 26510.</title>
        <authorList>
            <person name="Oh H.-M."/>
            <person name="Yang J.-A."/>
        </authorList>
    </citation>
    <scope>NUCLEOTIDE SEQUENCE [LARGE SCALE GENOMIC DNA]</scope>
    <source>
        <strain evidence="1 2">PAMC 26510</strain>
    </source>
</reference>
<comment type="caution">
    <text evidence="1">The sequence shown here is derived from an EMBL/GenBank/DDBJ whole genome shotgun (WGS) entry which is preliminary data.</text>
</comment>
<name>A0A242MRP5_CABSO</name>
<proteinExistence type="predicted"/>
<accession>A0A242MRP5</accession>
<gene>
    <name evidence="1" type="ORF">PAMC26510_17750</name>
</gene>
<organism evidence="1 2">
    <name type="scientific">Caballeronia sordidicola</name>
    <name type="common">Burkholderia sordidicola</name>
    <dbReference type="NCBI Taxonomy" id="196367"/>
    <lineage>
        <taxon>Bacteria</taxon>
        <taxon>Pseudomonadati</taxon>
        <taxon>Pseudomonadota</taxon>
        <taxon>Betaproteobacteria</taxon>
        <taxon>Burkholderiales</taxon>
        <taxon>Burkholderiaceae</taxon>
        <taxon>Caballeronia</taxon>
    </lineage>
</organism>
<protein>
    <submittedName>
        <fullName evidence="1">Uncharacterized protein</fullName>
    </submittedName>
</protein>
<dbReference type="AlphaFoldDB" id="A0A242MRP5"/>